<dbReference type="AlphaFoldDB" id="A0A2Z6GD19"/>
<proteinExistence type="predicted"/>
<dbReference type="STRING" id="1188319.OYT1_00730"/>
<evidence type="ECO:0000259" key="4">
    <source>
        <dbReference type="PROSITE" id="PS51782"/>
    </source>
</evidence>
<feature type="coiled-coil region" evidence="1">
    <location>
        <begin position="291"/>
        <end position="346"/>
    </location>
</feature>
<evidence type="ECO:0000256" key="3">
    <source>
        <dbReference type="SAM" id="SignalP"/>
    </source>
</evidence>
<organism evidence="5 6">
    <name type="scientific">Ferriphaselus amnicola</name>
    <dbReference type="NCBI Taxonomy" id="1188319"/>
    <lineage>
        <taxon>Bacteria</taxon>
        <taxon>Pseudomonadati</taxon>
        <taxon>Pseudomonadota</taxon>
        <taxon>Betaproteobacteria</taxon>
        <taxon>Nitrosomonadales</taxon>
        <taxon>Gallionellaceae</taxon>
        <taxon>Ferriphaselus</taxon>
    </lineage>
</organism>
<protein>
    <recommendedName>
        <fullName evidence="4">LysM domain-containing protein</fullName>
    </recommendedName>
</protein>
<dbReference type="RefSeq" id="WP_062625957.1">
    <property type="nucleotide sequence ID" value="NZ_AP018738.1"/>
</dbReference>
<keyword evidence="1" id="KW-0175">Coiled coil</keyword>
<dbReference type="Gene3D" id="3.10.350.10">
    <property type="entry name" value="LysM domain"/>
    <property type="match status" value="1"/>
</dbReference>
<keyword evidence="6" id="KW-1185">Reference proteome</keyword>
<dbReference type="InterPro" id="IPR038440">
    <property type="entry name" value="FimV_C_sf"/>
</dbReference>
<dbReference type="Pfam" id="PF25800">
    <property type="entry name" value="FimV_N"/>
    <property type="match status" value="1"/>
</dbReference>
<feature type="region of interest" description="Disordered" evidence="2">
    <location>
        <begin position="435"/>
        <end position="454"/>
    </location>
</feature>
<dbReference type="InterPro" id="IPR018392">
    <property type="entry name" value="LysM"/>
</dbReference>
<reference evidence="5 6" key="1">
    <citation type="submission" date="2018-06" db="EMBL/GenBank/DDBJ databases">
        <title>OYT1 Genome Sequencing.</title>
        <authorList>
            <person name="Kato S."/>
            <person name="Itoh T."/>
            <person name="Ohkuma M."/>
        </authorList>
    </citation>
    <scope>NUCLEOTIDE SEQUENCE [LARGE SCALE GENOMIC DNA]</scope>
    <source>
        <strain evidence="5 6">OYT1</strain>
    </source>
</reference>
<feature type="chain" id="PRO_5017299458" description="LysM domain-containing protein" evidence="3">
    <location>
        <begin position="29"/>
        <end position="822"/>
    </location>
</feature>
<dbReference type="InterPro" id="IPR020011">
    <property type="entry name" value="FimV_C"/>
</dbReference>
<dbReference type="InterPro" id="IPR020012">
    <property type="entry name" value="LysM_FimV"/>
</dbReference>
<evidence type="ECO:0000256" key="2">
    <source>
        <dbReference type="SAM" id="MobiDB-lite"/>
    </source>
</evidence>
<feature type="signal peptide" evidence="3">
    <location>
        <begin position="1"/>
        <end position="28"/>
    </location>
</feature>
<feature type="domain" description="LysM" evidence="4">
    <location>
        <begin position="155"/>
        <end position="210"/>
    </location>
</feature>
<dbReference type="EMBL" id="AP018738">
    <property type="protein sequence ID" value="BBE51274.1"/>
    <property type="molecule type" value="Genomic_DNA"/>
</dbReference>
<dbReference type="InterPro" id="IPR036779">
    <property type="entry name" value="LysM_dom_sf"/>
</dbReference>
<gene>
    <name evidence="5" type="ORF">OYT1_ch1737</name>
</gene>
<sequence length="822" mass="86431">MGNESKLNTRLKLLAVAVGLACSSMAGAAALGNISVQSGRGQPLQAEIELALANPAEVDGLVVKVYSPEEYWNPSSTPPETSLRNISARTERRPNGSYVVKVASPSLVDVQQVALLAEVSSSEGRSVREYIVPLPKIHSLVATDVKDQEPKSADVSVQVKSGDTLNKIARDNKPAEVSMERMLVALYRANPQAFSGKNMNRLKAGKVLRMPTEEELAMVTQPSARKTIHVQVADWNAYRQRLSAGVAAPANEESAQESSGKVGSAVSAQDAADKAPHQEVLKLSKGDAPGGEKAAAEVKSLKEKLHAMEEDLTAREQALQESKDRIAMLEKNNREMQRLLELKSAAVAPAEPAKLEELAQSAPEAVSAVEPSAPAAVEPVSAAPAVPESSVVEAEPAAAKAGSNVPKILWGGAAALLIGLGAFLFMRRNRKDKSAAKKPVQPAAMTSAPTLPDSSELLVSSAVAEEGAEALVDLTGEPLAEAEAEPVESVEPLVSPEPQVEAALKEEVSEQFSAAVFAVSEADEQAAKAAADLESGFSALDDFPGFVEPAPASVAQPVDVPVFEAPADVEAEVAVEQPAPAVSMDFDIPSFVSSKTPDIEQDSRADEPEILLDEEAESVMTEPVAATMQPVQEAVESQVLADDSEQVAASVQPSVVPSVMEVAQAVSPVVEDTHAPIPVEPVVESVSERSAVAESVLATPAAVPPPAVSAAAAVKPIEEVPLELDIPTIADFNPPETSSLPPMPGMEGVDLNMIDDTNLTEEELQAKGEHWLQVTTKLDLARAYQEMGDDAGAREILEEVLTEGDAEQKATAEQLLQLLPPA</sequence>
<dbReference type="PROSITE" id="PS51782">
    <property type="entry name" value="LYSM"/>
    <property type="match status" value="1"/>
</dbReference>
<keyword evidence="3" id="KW-0732">Signal</keyword>
<evidence type="ECO:0000313" key="5">
    <source>
        <dbReference type="EMBL" id="BBE51274.1"/>
    </source>
</evidence>
<dbReference type="InterPro" id="IPR057840">
    <property type="entry name" value="FimV_N"/>
</dbReference>
<accession>A0A2Z6GD19</accession>
<name>A0A2Z6GD19_9PROT</name>
<evidence type="ECO:0000313" key="6">
    <source>
        <dbReference type="Proteomes" id="UP000033070"/>
    </source>
</evidence>
<evidence type="ECO:0000256" key="1">
    <source>
        <dbReference type="SAM" id="Coils"/>
    </source>
</evidence>
<dbReference type="KEGG" id="fam:OYT1_ch1737"/>
<dbReference type="Gene3D" id="1.20.58.2200">
    <property type="match status" value="1"/>
</dbReference>
<dbReference type="Proteomes" id="UP000033070">
    <property type="component" value="Chromosome"/>
</dbReference>
<dbReference type="SMART" id="SM00257">
    <property type="entry name" value="LysM"/>
    <property type="match status" value="1"/>
</dbReference>
<feature type="region of interest" description="Disordered" evidence="2">
    <location>
        <begin position="248"/>
        <end position="277"/>
    </location>
</feature>
<dbReference type="NCBIfam" id="TIGR03505">
    <property type="entry name" value="FimV_core"/>
    <property type="match status" value="1"/>
</dbReference>
<dbReference type="NCBIfam" id="TIGR03504">
    <property type="entry name" value="FimV_Cterm"/>
    <property type="match status" value="1"/>
</dbReference>
<dbReference type="CDD" id="cd00118">
    <property type="entry name" value="LysM"/>
    <property type="match status" value="1"/>
</dbReference>